<protein>
    <recommendedName>
        <fullName evidence="3">V-type ATPase subunit</fullName>
    </recommendedName>
</protein>
<name>A0A8J7LUY1_9BACT</name>
<accession>A0A8J7LUY1</accession>
<reference evidence="1" key="1">
    <citation type="submission" date="2020-12" db="EMBL/GenBank/DDBJ databases">
        <title>Geomonas sp. Red875, isolated from river sediment.</title>
        <authorList>
            <person name="Xu Z."/>
            <person name="Zhang Z."/>
            <person name="Masuda Y."/>
            <person name="Itoh H."/>
            <person name="Senoo K."/>
        </authorList>
    </citation>
    <scope>NUCLEOTIDE SEQUENCE</scope>
    <source>
        <strain evidence="1">Red875</strain>
    </source>
</reference>
<dbReference type="RefSeq" id="WP_199384070.1">
    <property type="nucleotide sequence ID" value="NZ_JAEMHM010000008.1"/>
</dbReference>
<sequence>MDALRAPTAAGYPREYLCARIGARRTFLHHDWDAMLAAPDPIAGLPAAPFRSAPVTTEQEIWSAAQREWSWLYAQMEPRLRRGFAPLFLYFELRTVILCLRQQPAGAATEDLLRSSLLSPVLCRVLLMDREPSETVRGVIRFFVGVGLPNRELSTGYRERGLAGLEERLTDRYLERTVAQRLDPLLRRVLGRIIDLRNALQLAKALRWGMNAPAFLAGGTVAPAWFAKAIHNGAARASVEAQLMGGGIDLAAENLEAQLLGRVSREVRSWGRVAGNGPILDYLWSVAMEARNLSLLWHGRGLPRDLLHKELIQ</sequence>
<dbReference type="Proteomes" id="UP000636888">
    <property type="component" value="Unassembled WGS sequence"/>
</dbReference>
<gene>
    <name evidence="1" type="ORF">JFN93_10680</name>
</gene>
<dbReference type="SUPFAM" id="SSF103486">
    <property type="entry name" value="V-type ATP synthase subunit C"/>
    <property type="match status" value="1"/>
</dbReference>
<dbReference type="EMBL" id="JAEMHM010000008">
    <property type="protein sequence ID" value="MBJ6725174.1"/>
    <property type="molecule type" value="Genomic_DNA"/>
</dbReference>
<keyword evidence="2" id="KW-1185">Reference proteome</keyword>
<organism evidence="1 2">
    <name type="scientific">Geomesophilobacter sediminis</name>
    <dbReference type="NCBI Taxonomy" id="2798584"/>
    <lineage>
        <taxon>Bacteria</taxon>
        <taxon>Pseudomonadati</taxon>
        <taxon>Thermodesulfobacteriota</taxon>
        <taxon>Desulfuromonadia</taxon>
        <taxon>Geobacterales</taxon>
        <taxon>Geobacteraceae</taxon>
        <taxon>Geomesophilobacter</taxon>
    </lineage>
</organism>
<evidence type="ECO:0000313" key="1">
    <source>
        <dbReference type="EMBL" id="MBJ6725174.1"/>
    </source>
</evidence>
<proteinExistence type="predicted"/>
<evidence type="ECO:0008006" key="3">
    <source>
        <dbReference type="Google" id="ProtNLM"/>
    </source>
</evidence>
<evidence type="ECO:0000313" key="2">
    <source>
        <dbReference type="Proteomes" id="UP000636888"/>
    </source>
</evidence>
<dbReference type="AlphaFoldDB" id="A0A8J7LUY1"/>
<dbReference type="InterPro" id="IPR036079">
    <property type="entry name" value="ATPase_csu/dsu_sf"/>
</dbReference>
<comment type="caution">
    <text evidence="1">The sequence shown here is derived from an EMBL/GenBank/DDBJ whole genome shotgun (WGS) entry which is preliminary data.</text>
</comment>